<evidence type="ECO:0000313" key="1">
    <source>
        <dbReference type="EMBL" id="KKA24605.1"/>
    </source>
</evidence>
<evidence type="ECO:0000313" key="2">
    <source>
        <dbReference type="Proteomes" id="UP000053958"/>
    </source>
</evidence>
<keyword evidence="2" id="KW-1185">Reference proteome</keyword>
<organism evidence="1 2">
    <name type="scientific">Rasamsonia emersonii (strain ATCC 16479 / CBS 393.64 / IMI 116815)</name>
    <dbReference type="NCBI Taxonomy" id="1408163"/>
    <lineage>
        <taxon>Eukaryota</taxon>
        <taxon>Fungi</taxon>
        <taxon>Dikarya</taxon>
        <taxon>Ascomycota</taxon>
        <taxon>Pezizomycotina</taxon>
        <taxon>Eurotiomycetes</taxon>
        <taxon>Eurotiomycetidae</taxon>
        <taxon>Eurotiales</taxon>
        <taxon>Trichocomaceae</taxon>
        <taxon>Rasamsonia</taxon>
    </lineage>
</organism>
<sequence>MAFDLKNTSIINIFTKSSAEVSSSTGGRSAEEGGHIGSTEYSMIKGVNLLHLARNILPPVPRYNPRANHVQLLQEGNVFTGRLVDTPSNLIVALLSTSRIGSNDEFFFFFLFSAHVFRRRMGTHRTISFDNTSAGGPSTWKLERKLNEKVTQWDEYYTRTGMTSEAWGTYFCTNTASGTDGIMKIWMQSVFHYTGWTISCGMHTYFHQMVPFFLGNIQLITKIVIARIAYEGSEFSSRARREAQATTNLGDYSRLELEALQKLTEKECPSASTLLNHKQERQSQETLVPGGHILYILMKYLPGDPLHDIYWRLPKEERQDI</sequence>
<dbReference type="OrthoDB" id="4221661at2759"/>
<dbReference type="EMBL" id="LASV01000056">
    <property type="protein sequence ID" value="KKA24605.1"/>
    <property type="molecule type" value="Genomic_DNA"/>
</dbReference>
<comment type="caution">
    <text evidence="1">The sequence shown here is derived from an EMBL/GenBank/DDBJ whole genome shotgun (WGS) entry which is preliminary data.</text>
</comment>
<accession>A0A0F4Z2L1</accession>
<name>A0A0F4Z2L1_RASE3</name>
<gene>
    <name evidence="1" type="ORF">T310_1352</name>
</gene>
<reference evidence="1 2" key="1">
    <citation type="submission" date="2015-04" db="EMBL/GenBank/DDBJ databases">
        <authorList>
            <person name="Heijne W.H."/>
            <person name="Fedorova N.D."/>
            <person name="Nierman W.C."/>
            <person name="Vollebregt A.W."/>
            <person name="Zhao Z."/>
            <person name="Wu L."/>
            <person name="Kumar M."/>
            <person name="Stam H."/>
            <person name="van den Berg M.A."/>
            <person name="Pel H.J."/>
        </authorList>
    </citation>
    <scope>NUCLEOTIDE SEQUENCE [LARGE SCALE GENOMIC DNA]</scope>
    <source>
        <strain evidence="1 2">CBS 393.64</strain>
    </source>
</reference>
<dbReference type="GeneID" id="25313703"/>
<dbReference type="AlphaFoldDB" id="A0A0F4Z2L1"/>
<protein>
    <submittedName>
        <fullName evidence="1">Uncharacterized protein</fullName>
    </submittedName>
</protein>
<proteinExistence type="predicted"/>
<dbReference type="Proteomes" id="UP000053958">
    <property type="component" value="Unassembled WGS sequence"/>
</dbReference>
<dbReference type="RefSeq" id="XP_013331217.1">
    <property type="nucleotide sequence ID" value="XM_013475763.1"/>
</dbReference>